<dbReference type="EMBL" id="CAJNOK010002324">
    <property type="protein sequence ID" value="CAF0854894.1"/>
    <property type="molecule type" value="Genomic_DNA"/>
</dbReference>
<dbReference type="GO" id="GO:0016020">
    <property type="term" value="C:membrane"/>
    <property type="evidence" value="ECO:0007669"/>
    <property type="project" value="UniProtKB-SubCell"/>
</dbReference>
<keyword evidence="7 9" id="KW-0472">Membrane</keyword>
<dbReference type="PANTHER" id="PTHR46539">
    <property type="entry name" value="E3 UBIQUITIN-PROTEIN LIGASE ATL42"/>
    <property type="match status" value="1"/>
</dbReference>
<dbReference type="Proteomes" id="UP000677228">
    <property type="component" value="Unassembled WGS sequence"/>
</dbReference>
<evidence type="ECO:0000313" key="12">
    <source>
        <dbReference type="EMBL" id="CAF0961524.1"/>
    </source>
</evidence>
<evidence type="ECO:0000256" key="6">
    <source>
        <dbReference type="ARBA" id="ARBA00022989"/>
    </source>
</evidence>
<dbReference type="Proteomes" id="UP000682733">
    <property type="component" value="Unassembled WGS sequence"/>
</dbReference>
<comment type="caution">
    <text evidence="12">The sequence shown here is derived from an EMBL/GenBank/DDBJ whole genome shotgun (WGS) entry which is preliminary data.</text>
</comment>
<sequence>KNAIITVMSSLYSNNQSEGTAIHNGMSAPQSTWIDKFTEFDKRCSESLLYLLYRIIDISLLINGLRNGKCENQRLRTIAIVLLVFYLIDLSIIIVLFIRKFLKRSEDLTVDNEPSFLKCASAFRGLFLFCKLIPTCFGTVYCFQSTIINQECELLRVSVGIVCISTWLLMLMPPTRPEIPVRRSLLMECFILVFVLIINGAYVITILVALPKTNEQKMNDACTYKVTDDLYLGAPLITFAYVGIFLYSLTTLLHILNLAVNRFLMRLSNGGNTAMIKYYFVYYWFSYLYTVVIIYYFSVGALYLFRPNNGQPCKQYAPNLYKTLLVWQWIRILVPLIAVPLVVVLCCVGVVFGILLTYCLPASITVPLFEIIRRYLPSTPGGGPNPINLPATRDSINALPMVVFGQFEDQFAQTECKCAICRTDFQPNLKVKKLGCGHLFHSECVDNWLSSTAEKKNIYP</sequence>
<evidence type="ECO:0000256" key="9">
    <source>
        <dbReference type="SAM" id="Phobius"/>
    </source>
</evidence>
<feature type="transmembrane region" description="Helical" evidence="9">
    <location>
        <begin position="280"/>
        <end position="305"/>
    </location>
</feature>
<accession>A0A814E2C7</accession>
<evidence type="ECO:0000256" key="5">
    <source>
        <dbReference type="ARBA" id="ARBA00022833"/>
    </source>
</evidence>
<evidence type="ECO:0000259" key="10">
    <source>
        <dbReference type="PROSITE" id="PS50089"/>
    </source>
</evidence>
<evidence type="ECO:0000256" key="7">
    <source>
        <dbReference type="ARBA" id="ARBA00023136"/>
    </source>
</evidence>
<evidence type="ECO:0000256" key="1">
    <source>
        <dbReference type="ARBA" id="ARBA00004370"/>
    </source>
</evidence>
<feature type="transmembrane region" description="Helical" evidence="9">
    <location>
        <begin position="154"/>
        <end position="173"/>
    </location>
</feature>
<evidence type="ECO:0000256" key="3">
    <source>
        <dbReference type="ARBA" id="ARBA00022723"/>
    </source>
</evidence>
<evidence type="ECO:0000313" key="15">
    <source>
        <dbReference type="Proteomes" id="UP000663829"/>
    </source>
</evidence>
<dbReference type="Proteomes" id="UP000681722">
    <property type="component" value="Unassembled WGS sequence"/>
</dbReference>
<evidence type="ECO:0000313" key="14">
    <source>
        <dbReference type="EMBL" id="CAF3736003.1"/>
    </source>
</evidence>
<keyword evidence="3" id="KW-0479">Metal-binding</keyword>
<feature type="non-terminal residue" evidence="12">
    <location>
        <position position="1"/>
    </location>
</feature>
<keyword evidence="15" id="KW-1185">Reference proteome</keyword>
<dbReference type="InterPro" id="IPR001841">
    <property type="entry name" value="Znf_RING"/>
</dbReference>
<dbReference type="EMBL" id="CAJOBC010002498">
    <property type="protein sequence ID" value="CAF3736003.1"/>
    <property type="molecule type" value="Genomic_DNA"/>
</dbReference>
<dbReference type="EMBL" id="CAJNOQ010002498">
    <property type="protein sequence ID" value="CAF0961524.1"/>
    <property type="molecule type" value="Genomic_DNA"/>
</dbReference>
<dbReference type="AlphaFoldDB" id="A0A814E2C7"/>
<keyword evidence="5" id="KW-0862">Zinc</keyword>
<dbReference type="PANTHER" id="PTHR46539:SF1">
    <property type="entry name" value="E3 UBIQUITIN-PROTEIN LIGASE ATL42"/>
    <property type="match status" value="1"/>
</dbReference>
<evidence type="ECO:0000313" key="13">
    <source>
        <dbReference type="EMBL" id="CAF3640057.1"/>
    </source>
</evidence>
<dbReference type="OrthoDB" id="8062037at2759"/>
<dbReference type="PROSITE" id="PS50089">
    <property type="entry name" value="ZF_RING_2"/>
    <property type="match status" value="1"/>
</dbReference>
<organism evidence="12 15">
    <name type="scientific">Didymodactylos carnosus</name>
    <dbReference type="NCBI Taxonomy" id="1234261"/>
    <lineage>
        <taxon>Eukaryota</taxon>
        <taxon>Metazoa</taxon>
        <taxon>Spiralia</taxon>
        <taxon>Gnathifera</taxon>
        <taxon>Rotifera</taxon>
        <taxon>Eurotatoria</taxon>
        <taxon>Bdelloidea</taxon>
        <taxon>Philodinida</taxon>
        <taxon>Philodinidae</taxon>
        <taxon>Didymodactylos</taxon>
    </lineage>
</organism>
<dbReference type="Pfam" id="PF13639">
    <property type="entry name" value="zf-RING_2"/>
    <property type="match status" value="1"/>
</dbReference>
<dbReference type="SUPFAM" id="SSF57850">
    <property type="entry name" value="RING/U-box"/>
    <property type="match status" value="1"/>
</dbReference>
<comment type="subcellular location">
    <subcellularLocation>
        <location evidence="1">Membrane</location>
    </subcellularLocation>
</comment>
<dbReference type="GO" id="GO:0008270">
    <property type="term" value="F:zinc ion binding"/>
    <property type="evidence" value="ECO:0007669"/>
    <property type="project" value="UniProtKB-KW"/>
</dbReference>
<keyword evidence="2 9" id="KW-0812">Transmembrane</keyword>
<feature type="domain" description="RING-type" evidence="10">
    <location>
        <begin position="418"/>
        <end position="460"/>
    </location>
</feature>
<dbReference type="Proteomes" id="UP000663829">
    <property type="component" value="Unassembled WGS sequence"/>
</dbReference>
<protein>
    <recommendedName>
        <fullName evidence="10">RING-type domain-containing protein</fullName>
    </recommendedName>
</protein>
<gene>
    <name evidence="12" type="ORF">GPM918_LOCUS11779</name>
    <name evidence="11" type="ORF">OVA965_LOCUS7337</name>
    <name evidence="14" type="ORF">SRO942_LOCUS11780</name>
    <name evidence="13" type="ORF">TMI583_LOCUS7333</name>
</gene>
<feature type="transmembrane region" description="Helical" evidence="9">
    <location>
        <begin position="185"/>
        <end position="210"/>
    </location>
</feature>
<proteinExistence type="predicted"/>
<evidence type="ECO:0000313" key="11">
    <source>
        <dbReference type="EMBL" id="CAF0854894.1"/>
    </source>
</evidence>
<evidence type="ECO:0000256" key="4">
    <source>
        <dbReference type="ARBA" id="ARBA00022771"/>
    </source>
</evidence>
<feature type="transmembrane region" description="Helical" evidence="9">
    <location>
        <begin position="230"/>
        <end position="260"/>
    </location>
</feature>
<feature type="transmembrane region" description="Helical" evidence="9">
    <location>
        <begin position="332"/>
        <end position="358"/>
    </location>
</feature>
<keyword evidence="6 9" id="KW-1133">Transmembrane helix</keyword>
<dbReference type="InterPro" id="IPR013083">
    <property type="entry name" value="Znf_RING/FYVE/PHD"/>
</dbReference>
<dbReference type="Gene3D" id="3.30.40.10">
    <property type="entry name" value="Zinc/RING finger domain, C3HC4 (zinc finger)"/>
    <property type="match status" value="1"/>
</dbReference>
<feature type="transmembrane region" description="Helical" evidence="9">
    <location>
        <begin position="77"/>
        <end position="102"/>
    </location>
</feature>
<reference evidence="12" key="1">
    <citation type="submission" date="2021-02" db="EMBL/GenBank/DDBJ databases">
        <authorList>
            <person name="Nowell W R."/>
        </authorList>
    </citation>
    <scope>NUCLEOTIDE SEQUENCE</scope>
</reference>
<name>A0A814E2C7_9BILA</name>
<evidence type="ECO:0000256" key="8">
    <source>
        <dbReference type="PROSITE-ProRule" id="PRU00175"/>
    </source>
</evidence>
<dbReference type="EMBL" id="CAJOBA010002324">
    <property type="protein sequence ID" value="CAF3640057.1"/>
    <property type="molecule type" value="Genomic_DNA"/>
</dbReference>
<feature type="transmembrane region" description="Helical" evidence="9">
    <location>
        <begin position="122"/>
        <end position="142"/>
    </location>
</feature>
<keyword evidence="4 8" id="KW-0863">Zinc-finger</keyword>
<evidence type="ECO:0000256" key="2">
    <source>
        <dbReference type="ARBA" id="ARBA00022692"/>
    </source>
</evidence>